<dbReference type="InterPro" id="IPR008271">
    <property type="entry name" value="Ser/Thr_kinase_AS"/>
</dbReference>
<comment type="catalytic activity">
    <reaction evidence="10">
        <text>L-threonyl-[protein] + ATP = O-phospho-L-threonyl-[protein] + ADP + H(+)</text>
        <dbReference type="Rhea" id="RHEA:46608"/>
        <dbReference type="Rhea" id="RHEA-COMP:11060"/>
        <dbReference type="Rhea" id="RHEA-COMP:11605"/>
        <dbReference type="ChEBI" id="CHEBI:15378"/>
        <dbReference type="ChEBI" id="CHEBI:30013"/>
        <dbReference type="ChEBI" id="CHEBI:30616"/>
        <dbReference type="ChEBI" id="CHEBI:61977"/>
        <dbReference type="ChEBI" id="CHEBI:456216"/>
        <dbReference type="EC" id="2.7.11.1"/>
    </reaction>
</comment>
<evidence type="ECO:0000313" key="15">
    <source>
        <dbReference type="Proteomes" id="UP000076837"/>
    </source>
</evidence>
<evidence type="ECO:0000259" key="13">
    <source>
        <dbReference type="PROSITE" id="PS50011"/>
    </source>
</evidence>
<comment type="catalytic activity">
    <reaction evidence="11">
        <text>L-seryl-[protein] + ATP = O-phospho-L-seryl-[protein] + ADP + H(+)</text>
        <dbReference type="Rhea" id="RHEA:17989"/>
        <dbReference type="Rhea" id="RHEA-COMP:9863"/>
        <dbReference type="Rhea" id="RHEA-COMP:11604"/>
        <dbReference type="ChEBI" id="CHEBI:15378"/>
        <dbReference type="ChEBI" id="CHEBI:29999"/>
        <dbReference type="ChEBI" id="CHEBI:30616"/>
        <dbReference type="ChEBI" id="CHEBI:83421"/>
        <dbReference type="ChEBI" id="CHEBI:456216"/>
        <dbReference type="EC" id="2.7.11.1"/>
    </reaction>
</comment>
<keyword evidence="3" id="KW-0723">Serine/threonine-protein kinase</keyword>
<feature type="compositionally biased region" description="Polar residues" evidence="12">
    <location>
        <begin position="50"/>
        <end position="64"/>
    </location>
</feature>
<keyword evidence="8" id="KW-0072">Autophagy</keyword>
<comment type="caution">
    <text evidence="14">The sequence shown here is derived from an EMBL/GenBank/DDBJ whole genome shotgun (WGS) entry which is preliminary data.</text>
</comment>
<dbReference type="GO" id="GO:0010506">
    <property type="term" value="P:regulation of autophagy"/>
    <property type="evidence" value="ECO:0007669"/>
    <property type="project" value="InterPro"/>
</dbReference>
<dbReference type="AlphaFoldDB" id="A0A163KZI4"/>
<dbReference type="Gene3D" id="1.10.510.10">
    <property type="entry name" value="Transferase(Phosphotransferase) domain 1"/>
    <property type="match status" value="1"/>
</dbReference>
<dbReference type="GO" id="GO:0034045">
    <property type="term" value="C:phagophore assembly site membrane"/>
    <property type="evidence" value="ECO:0007669"/>
    <property type="project" value="UniProtKB-SubCell"/>
</dbReference>
<feature type="region of interest" description="Disordered" evidence="12">
    <location>
        <begin position="186"/>
        <end position="205"/>
    </location>
</feature>
<dbReference type="SMART" id="SM00220">
    <property type="entry name" value="S_TKc"/>
    <property type="match status" value="1"/>
</dbReference>
<keyword evidence="15" id="KW-1185">Reference proteome</keyword>
<dbReference type="PANTHER" id="PTHR24348:SF22">
    <property type="entry name" value="NON-SPECIFIC SERINE_THREONINE PROTEIN KINASE"/>
    <property type="match status" value="1"/>
</dbReference>
<evidence type="ECO:0000256" key="2">
    <source>
        <dbReference type="ARBA" id="ARBA00012513"/>
    </source>
</evidence>
<evidence type="ECO:0000313" key="14">
    <source>
        <dbReference type="EMBL" id="KZM27374.1"/>
    </source>
</evidence>
<dbReference type="STRING" id="5454.A0A163KZI4"/>
<evidence type="ECO:0000256" key="1">
    <source>
        <dbReference type="ARBA" id="ARBA00004623"/>
    </source>
</evidence>
<protein>
    <recommendedName>
        <fullName evidence="2">non-specific serine/threonine protein kinase</fullName>
        <ecNumber evidence="2">2.7.11.1</ecNumber>
    </recommendedName>
    <alternativeName>
        <fullName evidence="9">Autophagy-related protein 1</fullName>
    </alternativeName>
</protein>
<dbReference type="EMBL" id="JYNV01000067">
    <property type="protein sequence ID" value="KZM27374.1"/>
    <property type="molecule type" value="Genomic_DNA"/>
</dbReference>
<evidence type="ECO:0000256" key="7">
    <source>
        <dbReference type="ARBA" id="ARBA00022840"/>
    </source>
</evidence>
<evidence type="ECO:0000256" key="12">
    <source>
        <dbReference type="SAM" id="MobiDB-lite"/>
    </source>
</evidence>
<evidence type="ECO:0000256" key="11">
    <source>
        <dbReference type="ARBA" id="ARBA00048679"/>
    </source>
</evidence>
<evidence type="ECO:0000256" key="4">
    <source>
        <dbReference type="ARBA" id="ARBA00022679"/>
    </source>
</evidence>
<dbReference type="GO" id="GO:0005829">
    <property type="term" value="C:cytosol"/>
    <property type="evidence" value="ECO:0007669"/>
    <property type="project" value="TreeGrafter"/>
</dbReference>
<dbReference type="PANTHER" id="PTHR24348">
    <property type="entry name" value="SERINE/THREONINE-PROTEIN KINASE UNC-51-RELATED"/>
    <property type="match status" value="1"/>
</dbReference>
<accession>A0A163KZI4</accession>
<gene>
    <name evidence="14" type="ORF">ST47_g1489</name>
</gene>
<dbReference type="PROSITE" id="PS00108">
    <property type="entry name" value="PROTEIN_KINASE_ST"/>
    <property type="match status" value="1"/>
</dbReference>
<evidence type="ECO:0000256" key="3">
    <source>
        <dbReference type="ARBA" id="ARBA00022527"/>
    </source>
</evidence>
<evidence type="ECO:0000256" key="10">
    <source>
        <dbReference type="ARBA" id="ARBA00047899"/>
    </source>
</evidence>
<dbReference type="EC" id="2.7.11.1" evidence="2"/>
<sequence length="498" mass="53409">MASHQGLASSPSGSSMQQAVIRSATANAVAVHDQLDLDRCTLEHFAAASKKNQASPPLGSESTPPASPTRLRPTKMDVQNSKMHDSGAMTPPATPTSTSHSRSGSTPTDGNAAGIFLARHGSTSSNVSAPRSPSIHSHPVALQVFDHETLEYVVLVDEKGKKRPIGSGVWSDVYLAAPSLPKPADQPFLLPPSATKSPPVSPVQSSDSAVGSYPFPAIPPLYAIKAPASTSSRKVLREEAKILSYLSQFPDSDRHIVQFFGQDTRNDALVLKAMDGTLEDWIKKDLNTLDEDSRATKLAAVFPQLALSLIDSLMWMQDKNCIHADIKPANVLTSPTPAGPRTTAPATVYSDLSSTILIAPEIEVHNASPLGAGTWDYLDPSLLSSSSPTEPSAATDLWSLAITLLFLIIGASPFDAFRHNKYQQREMIKTGNPLQCLAYDDVGIRNVRVMQTLSESLGLDLKTWFAKVLVKDVGRRVGVAEWRAELLRAESKPAAALL</sequence>
<dbReference type="Pfam" id="PF00069">
    <property type="entry name" value="Pkinase"/>
    <property type="match status" value="1"/>
</dbReference>
<keyword evidence="7" id="KW-0067">ATP-binding</keyword>
<dbReference type="GO" id="GO:0005524">
    <property type="term" value="F:ATP binding"/>
    <property type="evidence" value="ECO:0007669"/>
    <property type="project" value="UniProtKB-KW"/>
</dbReference>
<dbReference type="InterPro" id="IPR045269">
    <property type="entry name" value="Atg1-like"/>
</dbReference>
<reference evidence="14 15" key="1">
    <citation type="journal article" date="2016" name="Sci. Rep.">
        <title>Draft genome sequencing and secretome analysis of fungal phytopathogen Ascochyta rabiei provides insight into the necrotrophic effector repertoire.</title>
        <authorList>
            <person name="Verma S."/>
            <person name="Gazara R.K."/>
            <person name="Nizam S."/>
            <person name="Parween S."/>
            <person name="Chattopadhyay D."/>
            <person name="Verma P.K."/>
        </authorList>
    </citation>
    <scope>NUCLEOTIDE SEQUENCE [LARGE SCALE GENOMIC DNA]</scope>
    <source>
        <strain evidence="14 15">ArDII</strain>
    </source>
</reference>
<evidence type="ECO:0000256" key="6">
    <source>
        <dbReference type="ARBA" id="ARBA00022777"/>
    </source>
</evidence>
<dbReference type="GO" id="GO:0005776">
    <property type="term" value="C:autophagosome"/>
    <property type="evidence" value="ECO:0007669"/>
    <property type="project" value="TreeGrafter"/>
</dbReference>
<proteinExistence type="predicted"/>
<keyword evidence="4" id="KW-0808">Transferase</keyword>
<dbReference type="Proteomes" id="UP000076837">
    <property type="component" value="Unassembled WGS sequence"/>
</dbReference>
<dbReference type="InterPro" id="IPR011009">
    <property type="entry name" value="Kinase-like_dom_sf"/>
</dbReference>
<name>A0A163KZI4_DIDRA</name>
<feature type="region of interest" description="Disordered" evidence="12">
    <location>
        <begin position="48"/>
        <end position="113"/>
    </location>
</feature>
<organism evidence="14 15">
    <name type="scientific">Didymella rabiei</name>
    <name type="common">Chickpea ascochyta blight fungus</name>
    <name type="synonym">Mycosphaerella rabiei</name>
    <dbReference type="NCBI Taxonomy" id="5454"/>
    <lineage>
        <taxon>Eukaryota</taxon>
        <taxon>Fungi</taxon>
        <taxon>Dikarya</taxon>
        <taxon>Ascomycota</taxon>
        <taxon>Pezizomycotina</taxon>
        <taxon>Dothideomycetes</taxon>
        <taxon>Pleosporomycetidae</taxon>
        <taxon>Pleosporales</taxon>
        <taxon>Pleosporineae</taxon>
        <taxon>Didymellaceae</taxon>
        <taxon>Ascochyta</taxon>
    </lineage>
</organism>
<dbReference type="SUPFAM" id="SSF56112">
    <property type="entry name" value="Protein kinase-like (PK-like)"/>
    <property type="match status" value="1"/>
</dbReference>
<feature type="domain" description="Protein kinase" evidence="13">
    <location>
        <begin position="159"/>
        <end position="487"/>
    </location>
</feature>
<evidence type="ECO:0000256" key="9">
    <source>
        <dbReference type="ARBA" id="ARBA00030237"/>
    </source>
</evidence>
<dbReference type="GO" id="GO:0000045">
    <property type="term" value="P:autophagosome assembly"/>
    <property type="evidence" value="ECO:0007669"/>
    <property type="project" value="TreeGrafter"/>
</dbReference>
<keyword evidence="5" id="KW-0547">Nucleotide-binding</keyword>
<comment type="subcellular location">
    <subcellularLocation>
        <location evidence="1">Preautophagosomal structure membrane</location>
        <topology evidence="1">Peripheral membrane protein</topology>
    </subcellularLocation>
</comment>
<dbReference type="GO" id="GO:0004674">
    <property type="term" value="F:protein serine/threonine kinase activity"/>
    <property type="evidence" value="ECO:0007669"/>
    <property type="project" value="UniProtKB-KW"/>
</dbReference>
<dbReference type="InterPro" id="IPR000719">
    <property type="entry name" value="Prot_kinase_dom"/>
</dbReference>
<keyword evidence="6" id="KW-0418">Kinase</keyword>
<dbReference type="PROSITE" id="PS50011">
    <property type="entry name" value="PROTEIN_KINASE_DOM"/>
    <property type="match status" value="1"/>
</dbReference>
<evidence type="ECO:0000256" key="8">
    <source>
        <dbReference type="ARBA" id="ARBA00023006"/>
    </source>
</evidence>
<evidence type="ECO:0000256" key="5">
    <source>
        <dbReference type="ARBA" id="ARBA00022741"/>
    </source>
</evidence>